<dbReference type="RefSeq" id="WP_183772279.1">
    <property type="nucleotide sequence ID" value="NZ_JACHFW010000003.1"/>
</dbReference>
<dbReference type="InterPro" id="IPR014710">
    <property type="entry name" value="RmlC-like_jellyroll"/>
</dbReference>
<evidence type="ECO:0000256" key="3">
    <source>
        <dbReference type="ARBA" id="ARBA00023163"/>
    </source>
</evidence>
<keyword evidence="2 5" id="KW-0238">DNA-binding</keyword>
<dbReference type="Gene3D" id="1.10.10.60">
    <property type="entry name" value="Homeodomain-like"/>
    <property type="match status" value="2"/>
</dbReference>
<dbReference type="Pfam" id="PF02311">
    <property type="entry name" value="AraC_binding"/>
    <property type="match status" value="1"/>
</dbReference>
<evidence type="ECO:0000259" key="4">
    <source>
        <dbReference type="PROSITE" id="PS01124"/>
    </source>
</evidence>
<gene>
    <name evidence="5" type="ORF">HNP82_001082</name>
</gene>
<keyword evidence="6" id="KW-1185">Reference proteome</keyword>
<accession>A0A7W8M4W6</accession>
<dbReference type="PANTHER" id="PTHR43280:SF2">
    <property type="entry name" value="HTH-TYPE TRANSCRIPTIONAL REGULATOR EXSA"/>
    <property type="match status" value="1"/>
</dbReference>
<dbReference type="SUPFAM" id="SSF46689">
    <property type="entry name" value="Homeodomain-like"/>
    <property type="match status" value="2"/>
</dbReference>
<keyword evidence="5" id="KW-0413">Isomerase</keyword>
<keyword evidence="3" id="KW-0804">Transcription</keyword>
<protein>
    <submittedName>
        <fullName evidence="5">AraC-like DNA-binding protein/mannose-6-phosphate isomerase-like protein (Cupin superfamily)</fullName>
    </submittedName>
</protein>
<organism evidence="5 6">
    <name type="scientific">Catenibacillus scindens</name>
    <dbReference type="NCBI Taxonomy" id="673271"/>
    <lineage>
        <taxon>Bacteria</taxon>
        <taxon>Bacillati</taxon>
        <taxon>Bacillota</taxon>
        <taxon>Clostridia</taxon>
        <taxon>Lachnospirales</taxon>
        <taxon>Lachnospiraceae</taxon>
        <taxon>Catenibacillus</taxon>
    </lineage>
</organism>
<comment type="caution">
    <text evidence="5">The sequence shown here is derived from an EMBL/GenBank/DDBJ whole genome shotgun (WGS) entry which is preliminary data.</text>
</comment>
<evidence type="ECO:0000256" key="2">
    <source>
        <dbReference type="ARBA" id="ARBA00023125"/>
    </source>
</evidence>
<dbReference type="InterPro" id="IPR011051">
    <property type="entry name" value="RmlC_Cupin_sf"/>
</dbReference>
<dbReference type="SMART" id="SM00342">
    <property type="entry name" value="HTH_ARAC"/>
    <property type="match status" value="1"/>
</dbReference>
<dbReference type="GO" id="GO:0016853">
    <property type="term" value="F:isomerase activity"/>
    <property type="evidence" value="ECO:0007669"/>
    <property type="project" value="UniProtKB-KW"/>
</dbReference>
<dbReference type="PROSITE" id="PS00041">
    <property type="entry name" value="HTH_ARAC_FAMILY_1"/>
    <property type="match status" value="1"/>
</dbReference>
<dbReference type="GO" id="GO:0003700">
    <property type="term" value="F:DNA-binding transcription factor activity"/>
    <property type="evidence" value="ECO:0007669"/>
    <property type="project" value="InterPro"/>
</dbReference>
<evidence type="ECO:0000313" key="5">
    <source>
        <dbReference type="EMBL" id="MBB5263977.1"/>
    </source>
</evidence>
<reference evidence="5 6" key="1">
    <citation type="submission" date="2020-08" db="EMBL/GenBank/DDBJ databases">
        <title>Genomic Encyclopedia of Type Strains, Phase IV (KMG-IV): sequencing the most valuable type-strain genomes for metagenomic binning, comparative biology and taxonomic classification.</title>
        <authorList>
            <person name="Goeker M."/>
        </authorList>
    </citation>
    <scope>NUCLEOTIDE SEQUENCE [LARGE SCALE GENOMIC DNA]</scope>
    <source>
        <strain evidence="5 6">DSM 106146</strain>
    </source>
</reference>
<dbReference type="EMBL" id="JACHFW010000003">
    <property type="protein sequence ID" value="MBB5263977.1"/>
    <property type="molecule type" value="Genomic_DNA"/>
</dbReference>
<dbReference type="InterPro" id="IPR003313">
    <property type="entry name" value="AraC-bd"/>
</dbReference>
<dbReference type="InterPro" id="IPR020449">
    <property type="entry name" value="Tscrpt_reg_AraC-type_HTH"/>
</dbReference>
<proteinExistence type="predicted"/>
<dbReference type="SUPFAM" id="SSF51182">
    <property type="entry name" value="RmlC-like cupins"/>
    <property type="match status" value="1"/>
</dbReference>
<dbReference type="PROSITE" id="PS01124">
    <property type="entry name" value="HTH_ARAC_FAMILY_2"/>
    <property type="match status" value="1"/>
</dbReference>
<dbReference type="AlphaFoldDB" id="A0A7W8M4W6"/>
<name>A0A7W8M4W6_9FIRM</name>
<dbReference type="InterPro" id="IPR018060">
    <property type="entry name" value="HTH_AraC"/>
</dbReference>
<dbReference type="Proteomes" id="UP000543642">
    <property type="component" value="Unassembled WGS sequence"/>
</dbReference>
<dbReference type="PANTHER" id="PTHR43280">
    <property type="entry name" value="ARAC-FAMILY TRANSCRIPTIONAL REGULATOR"/>
    <property type="match status" value="1"/>
</dbReference>
<dbReference type="InterPro" id="IPR018062">
    <property type="entry name" value="HTH_AraC-typ_CS"/>
</dbReference>
<dbReference type="GO" id="GO:0043565">
    <property type="term" value="F:sequence-specific DNA binding"/>
    <property type="evidence" value="ECO:0007669"/>
    <property type="project" value="InterPro"/>
</dbReference>
<evidence type="ECO:0000256" key="1">
    <source>
        <dbReference type="ARBA" id="ARBA00023015"/>
    </source>
</evidence>
<evidence type="ECO:0000313" key="6">
    <source>
        <dbReference type="Proteomes" id="UP000543642"/>
    </source>
</evidence>
<dbReference type="Pfam" id="PF12833">
    <property type="entry name" value="HTH_18"/>
    <property type="match status" value="1"/>
</dbReference>
<feature type="domain" description="HTH araC/xylS-type" evidence="4">
    <location>
        <begin position="263"/>
        <end position="360"/>
    </location>
</feature>
<keyword evidence="1" id="KW-0805">Transcription regulation</keyword>
<sequence>MELNRIISWLYHYSQPEQELRDYYETHGTIISGEADGDTAVNSGAPPRAYENDLRGVLTFEDFSVSRNTGDGSSPVFKEPLYFSENSDVFISKHPRYSAVPMHKHQFFEIVYVYEGYCEQTLSCLGYTRTYTMKEGDFLFIPANQEHAITVDSDSIVINIGLRTSTFERTFLHNIPQDSILGRFFSSLLTMEDSTQFIIFHTDAHFPCKPYVHQIFMSYCNGGVYAKNLLNLQLSLLFLYLLQEYSENAEIINGTTDSVYQIPALIAYMEKNYSTVNIKSMAKHFGYSTDYLNRIFKQWTGQTISEALMRVKMEHAVRFLENPRMTVSDVAESLGYKDTTNFIRNFKKYYGVTPKAYRSGAGTVRL</sequence>
<dbReference type="Gene3D" id="2.60.120.10">
    <property type="entry name" value="Jelly Rolls"/>
    <property type="match status" value="1"/>
</dbReference>
<dbReference type="InterPro" id="IPR009057">
    <property type="entry name" value="Homeodomain-like_sf"/>
</dbReference>
<dbReference type="PRINTS" id="PR00032">
    <property type="entry name" value="HTHARAC"/>
</dbReference>